<dbReference type="EMBL" id="CM044703">
    <property type="protein sequence ID" value="KAI5673429.1"/>
    <property type="molecule type" value="Genomic_DNA"/>
</dbReference>
<reference evidence="2" key="1">
    <citation type="journal article" date="2023" name="Nat. Plants">
        <title>Single-cell RNA sequencing provides a high-resolution roadmap for understanding the multicellular compartmentation of specialized metabolism.</title>
        <authorList>
            <person name="Sun S."/>
            <person name="Shen X."/>
            <person name="Li Y."/>
            <person name="Li Y."/>
            <person name="Wang S."/>
            <person name="Li R."/>
            <person name="Zhang H."/>
            <person name="Shen G."/>
            <person name="Guo B."/>
            <person name="Wei J."/>
            <person name="Xu J."/>
            <person name="St-Pierre B."/>
            <person name="Chen S."/>
            <person name="Sun C."/>
        </authorList>
    </citation>
    <scope>NUCLEOTIDE SEQUENCE [LARGE SCALE GENOMIC DNA]</scope>
</reference>
<protein>
    <submittedName>
        <fullName evidence="1">Uncharacterized protein</fullName>
    </submittedName>
</protein>
<accession>A0ACC0BL77</accession>
<keyword evidence="2" id="KW-1185">Reference proteome</keyword>
<gene>
    <name evidence="1" type="ORF">M9H77_13793</name>
</gene>
<proteinExistence type="predicted"/>
<evidence type="ECO:0000313" key="2">
    <source>
        <dbReference type="Proteomes" id="UP001060085"/>
    </source>
</evidence>
<sequence length="123" mass="12853">MAATSSCFQPLTYSSYSAAKDPGFCSIISENQKRRVKFSYMKAKASGNEPSTKKNSVLCADCDGNGAVKCSQCKGNGVNSVDHFGGRFKAGDSCWLCGGKKNVLCGNCNGAGFIGGFMTSSDT</sequence>
<dbReference type="Proteomes" id="UP001060085">
    <property type="component" value="Linkage Group LG03"/>
</dbReference>
<name>A0ACC0BL77_CATRO</name>
<evidence type="ECO:0000313" key="1">
    <source>
        <dbReference type="EMBL" id="KAI5673429.1"/>
    </source>
</evidence>
<comment type="caution">
    <text evidence="1">The sequence shown here is derived from an EMBL/GenBank/DDBJ whole genome shotgun (WGS) entry which is preliminary data.</text>
</comment>
<organism evidence="1 2">
    <name type="scientific">Catharanthus roseus</name>
    <name type="common">Madagascar periwinkle</name>
    <name type="synonym">Vinca rosea</name>
    <dbReference type="NCBI Taxonomy" id="4058"/>
    <lineage>
        <taxon>Eukaryota</taxon>
        <taxon>Viridiplantae</taxon>
        <taxon>Streptophyta</taxon>
        <taxon>Embryophyta</taxon>
        <taxon>Tracheophyta</taxon>
        <taxon>Spermatophyta</taxon>
        <taxon>Magnoliopsida</taxon>
        <taxon>eudicotyledons</taxon>
        <taxon>Gunneridae</taxon>
        <taxon>Pentapetalae</taxon>
        <taxon>asterids</taxon>
        <taxon>lamiids</taxon>
        <taxon>Gentianales</taxon>
        <taxon>Apocynaceae</taxon>
        <taxon>Rauvolfioideae</taxon>
        <taxon>Vinceae</taxon>
        <taxon>Catharanthinae</taxon>
        <taxon>Catharanthus</taxon>
    </lineage>
</organism>